<evidence type="ECO:0000313" key="2">
    <source>
        <dbReference type="EMBL" id="ALO15589.1"/>
    </source>
</evidence>
<sequence length="108" mass="12624">MDNILTNKKFNLDRFNPQKIAEEIAQRAKQRRLELNITQEQLARRSGVSFGSVKRFENQAKISLQHLLMIAVALDATDEFSTLFTRQNYKSIDEVTKEKTAKQRKRAR</sequence>
<keyword evidence="3" id="KW-1185">Reference proteome</keyword>
<dbReference type="Pfam" id="PF01381">
    <property type="entry name" value="HTH_3"/>
    <property type="match status" value="1"/>
</dbReference>
<reference evidence="2 3" key="1">
    <citation type="submission" date="2015-11" db="EMBL/GenBank/DDBJ databases">
        <title>Description and complete genome sequence of a novel strain predominating in hypersaline microbial mats and representing a new family of the Bacteriodetes phylum.</title>
        <authorList>
            <person name="Spring S."/>
            <person name="Bunk B."/>
            <person name="Sproer C."/>
            <person name="Klenk H.-P."/>
        </authorList>
    </citation>
    <scope>NUCLEOTIDE SEQUENCE [LARGE SCALE GENOMIC DNA]</scope>
    <source>
        <strain evidence="2 3">L21-Spi-D4</strain>
    </source>
</reference>
<evidence type="ECO:0000259" key="1">
    <source>
        <dbReference type="PROSITE" id="PS50943"/>
    </source>
</evidence>
<dbReference type="AlphaFoldDB" id="A0A0S2I097"/>
<dbReference type="PROSITE" id="PS50943">
    <property type="entry name" value="HTH_CROC1"/>
    <property type="match status" value="1"/>
</dbReference>
<dbReference type="KEGG" id="blq:L21SP5_01950"/>
<protein>
    <submittedName>
        <fullName evidence="2">Transcriptional regulator, y4mF family</fullName>
    </submittedName>
</protein>
<dbReference type="GO" id="GO:0003677">
    <property type="term" value="F:DNA binding"/>
    <property type="evidence" value="ECO:0007669"/>
    <property type="project" value="InterPro"/>
</dbReference>
<dbReference type="EMBL" id="CP013118">
    <property type="protein sequence ID" value="ALO15589.1"/>
    <property type="molecule type" value="Genomic_DNA"/>
</dbReference>
<dbReference type="RefSeq" id="WP_057953032.1">
    <property type="nucleotide sequence ID" value="NZ_CP013118.1"/>
</dbReference>
<proteinExistence type="predicted"/>
<feature type="domain" description="HTH cro/C1-type" evidence="1">
    <location>
        <begin position="29"/>
        <end position="80"/>
    </location>
</feature>
<dbReference type="InterPro" id="IPR001387">
    <property type="entry name" value="Cro/C1-type_HTH"/>
</dbReference>
<gene>
    <name evidence="2" type="ORF">L21SP5_01950</name>
</gene>
<dbReference type="SUPFAM" id="SSF47413">
    <property type="entry name" value="lambda repressor-like DNA-binding domains"/>
    <property type="match status" value="1"/>
</dbReference>
<dbReference type="SMART" id="SM00530">
    <property type="entry name" value="HTH_XRE"/>
    <property type="match status" value="1"/>
</dbReference>
<name>A0A0S2I097_9BACT</name>
<dbReference type="Gene3D" id="1.10.260.40">
    <property type="entry name" value="lambda repressor-like DNA-binding domains"/>
    <property type="match status" value="1"/>
</dbReference>
<accession>A0A0S2I097</accession>
<dbReference type="Proteomes" id="UP000064893">
    <property type="component" value="Chromosome"/>
</dbReference>
<dbReference type="STRING" id="1307839.L21SP5_01950"/>
<dbReference type="CDD" id="cd00093">
    <property type="entry name" value="HTH_XRE"/>
    <property type="match status" value="1"/>
</dbReference>
<dbReference type="InterPro" id="IPR010982">
    <property type="entry name" value="Lambda_DNA-bd_dom_sf"/>
</dbReference>
<organism evidence="2 3">
    <name type="scientific">Salinivirga cyanobacteriivorans</name>
    <dbReference type="NCBI Taxonomy" id="1307839"/>
    <lineage>
        <taxon>Bacteria</taxon>
        <taxon>Pseudomonadati</taxon>
        <taxon>Bacteroidota</taxon>
        <taxon>Bacteroidia</taxon>
        <taxon>Bacteroidales</taxon>
        <taxon>Salinivirgaceae</taxon>
        <taxon>Salinivirga</taxon>
    </lineage>
</organism>
<evidence type="ECO:0000313" key="3">
    <source>
        <dbReference type="Proteomes" id="UP000064893"/>
    </source>
</evidence>